<reference evidence="3 4" key="1">
    <citation type="submission" date="2018-10" db="EMBL/GenBank/DDBJ databases">
        <title>Genomic Encyclopedia of Archaeal and Bacterial Type Strains, Phase II (KMG-II): from individual species to whole genera.</title>
        <authorList>
            <person name="Goeker M."/>
        </authorList>
    </citation>
    <scope>NUCLEOTIDE SEQUENCE [LARGE SCALE GENOMIC DNA]</scope>
    <source>
        <strain evidence="3 4">NSB1</strain>
    </source>
</reference>
<keyword evidence="1" id="KW-1133">Transmembrane helix</keyword>
<dbReference type="GO" id="GO:0016747">
    <property type="term" value="F:acyltransferase activity, transferring groups other than amino-acyl groups"/>
    <property type="evidence" value="ECO:0007669"/>
    <property type="project" value="InterPro"/>
</dbReference>
<dbReference type="InterPro" id="IPR002656">
    <property type="entry name" value="Acyl_transf_3_dom"/>
</dbReference>
<keyword evidence="4" id="KW-1185">Reference proteome</keyword>
<dbReference type="InterPro" id="IPR050879">
    <property type="entry name" value="Acyltransferase_3"/>
</dbReference>
<feature type="transmembrane region" description="Helical" evidence="1">
    <location>
        <begin position="98"/>
        <end position="124"/>
    </location>
</feature>
<dbReference type="Proteomes" id="UP000269493">
    <property type="component" value="Unassembled WGS sequence"/>
</dbReference>
<keyword evidence="1" id="KW-0472">Membrane</keyword>
<proteinExistence type="predicted"/>
<protein>
    <submittedName>
        <fullName evidence="3">Peptidoglycan/LPS O-acetylase OafA/YrhL</fullName>
    </submittedName>
</protein>
<evidence type="ECO:0000259" key="2">
    <source>
        <dbReference type="Pfam" id="PF01757"/>
    </source>
</evidence>
<feature type="transmembrane region" description="Helical" evidence="1">
    <location>
        <begin position="324"/>
        <end position="345"/>
    </location>
</feature>
<feature type="transmembrane region" description="Helical" evidence="1">
    <location>
        <begin position="215"/>
        <end position="234"/>
    </location>
</feature>
<organism evidence="3 4">
    <name type="scientific">Coprobacter fastidiosus NSB1 = JCM 33896</name>
    <dbReference type="NCBI Taxonomy" id="1349822"/>
    <lineage>
        <taxon>Bacteria</taxon>
        <taxon>Pseudomonadati</taxon>
        <taxon>Bacteroidota</taxon>
        <taxon>Bacteroidia</taxon>
        <taxon>Bacteroidales</taxon>
        <taxon>Barnesiellaceae</taxon>
        <taxon>Coprobacter</taxon>
    </lineage>
</organism>
<gene>
    <name evidence="3" type="ORF">BC742_0592</name>
</gene>
<feature type="transmembrane region" description="Helical" evidence="1">
    <location>
        <begin position="144"/>
        <end position="165"/>
    </location>
</feature>
<dbReference type="PANTHER" id="PTHR23028">
    <property type="entry name" value="ACETYLTRANSFERASE"/>
    <property type="match status" value="1"/>
</dbReference>
<dbReference type="AlphaFoldDB" id="A0A495WP16"/>
<feature type="transmembrane region" description="Helical" evidence="1">
    <location>
        <begin position="286"/>
        <end position="304"/>
    </location>
</feature>
<name>A0A495WP16_9BACT</name>
<sequence>MGENKVHYYWLDLVRFTAAFLVLICHFRGAFFVEYTLLPAEQKNPLIFAFYSLTRLGNEAVLIFFVMSGFLVGGKAIERLQQGVFDIKGYAIDRIVRIMLPLISALLLFIPVSIVQGFCIDWKAWLGNLFSLQGICTYSIIEPLWSLSYEVWFYILMGIISLFFVRQKMVFYKIFAIPLLLICFLVFTKLSPHYLFMWFMGALAYLIIPKKVDKIFLWGGFIVMICFIILLQLTSGSRLNEGTAISQYLPNRQALELLFAFFFSLFLQQLVIIKPTKKWTLKLNEIGTKLAAFSYTLYLTHVLVLRMLEYYNVPKSESVDFISISWYIGELSIALLVAYVVYWCFEKRTAEVKSWVKSKL</sequence>
<feature type="transmembrane region" description="Helical" evidence="1">
    <location>
        <begin position="193"/>
        <end position="208"/>
    </location>
</feature>
<comment type="caution">
    <text evidence="3">The sequence shown here is derived from an EMBL/GenBank/DDBJ whole genome shotgun (WGS) entry which is preliminary data.</text>
</comment>
<evidence type="ECO:0000313" key="4">
    <source>
        <dbReference type="Proteomes" id="UP000269493"/>
    </source>
</evidence>
<feature type="transmembrane region" description="Helical" evidence="1">
    <location>
        <begin position="254"/>
        <end position="274"/>
    </location>
</feature>
<feature type="domain" description="Acyltransferase 3" evidence="2">
    <location>
        <begin position="8"/>
        <end position="343"/>
    </location>
</feature>
<dbReference type="GeneID" id="92927733"/>
<dbReference type="RefSeq" id="WP_022601047.1">
    <property type="nucleotide sequence ID" value="NZ_KI440792.1"/>
</dbReference>
<feature type="transmembrane region" description="Helical" evidence="1">
    <location>
        <begin position="60"/>
        <end position="77"/>
    </location>
</feature>
<accession>A0A495WP16</accession>
<evidence type="ECO:0000256" key="1">
    <source>
        <dbReference type="SAM" id="Phobius"/>
    </source>
</evidence>
<dbReference type="EMBL" id="RBXN01000001">
    <property type="protein sequence ID" value="RKT61538.1"/>
    <property type="molecule type" value="Genomic_DNA"/>
</dbReference>
<dbReference type="OrthoDB" id="9796461at2"/>
<feature type="transmembrane region" description="Helical" evidence="1">
    <location>
        <begin position="12"/>
        <end position="33"/>
    </location>
</feature>
<keyword evidence="1" id="KW-0812">Transmembrane</keyword>
<dbReference type="Pfam" id="PF01757">
    <property type="entry name" value="Acyl_transf_3"/>
    <property type="match status" value="1"/>
</dbReference>
<evidence type="ECO:0000313" key="3">
    <source>
        <dbReference type="EMBL" id="RKT61538.1"/>
    </source>
</evidence>
<feature type="transmembrane region" description="Helical" evidence="1">
    <location>
        <begin position="170"/>
        <end position="187"/>
    </location>
</feature>